<reference evidence="9 10" key="1">
    <citation type="submission" date="2016-11" db="EMBL/GenBank/DDBJ databases">
        <title>Paenibacillus species isolates.</title>
        <authorList>
            <person name="Beno S.M."/>
        </authorList>
    </citation>
    <scope>NUCLEOTIDE SEQUENCE [LARGE SCALE GENOMIC DNA]</scope>
    <source>
        <strain evidence="9 10">FSL F4-0100</strain>
    </source>
</reference>
<evidence type="ECO:0000313" key="9">
    <source>
        <dbReference type="EMBL" id="OME92365.1"/>
    </source>
</evidence>
<dbReference type="Gene3D" id="1.10.3720.10">
    <property type="entry name" value="MetI-like"/>
    <property type="match status" value="1"/>
</dbReference>
<dbReference type="EMBL" id="MRTF01000005">
    <property type="protein sequence ID" value="OME92365.1"/>
    <property type="molecule type" value="Genomic_DNA"/>
</dbReference>
<evidence type="ECO:0000256" key="5">
    <source>
        <dbReference type="ARBA" id="ARBA00022989"/>
    </source>
</evidence>
<evidence type="ECO:0000256" key="2">
    <source>
        <dbReference type="ARBA" id="ARBA00022448"/>
    </source>
</evidence>
<keyword evidence="4 7" id="KW-0812">Transmembrane</keyword>
<dbReference type="SUPFAM" id="SSF161098">
    <property type="entry name" value="MetI-like"/>
    <property type="match status" value="1"/>
</dbReference>
<dbReference type="STRING" id="1401.BK123_15765"/>
<dbReference type="InterPro" id="IPR035906">
    <property type="entry name" value="MetI-like_sf"/>
</dbReference>
<comment type="caution">
    <text evidence="9">The sequence shown here is derived from an EMBL/GenBank/DDBJ whole genome shotgun (WGS) entry which is preliminary data.</text>
</comment>
<evidence type="ECO:0000256" key="6">
    <source>
        <dbReference type="ARBA" id="ARBA00023136"/>
    </source>
</evidence>
<sequence length="314" mass="35881">MPSKPSNSAGLNPRNWGLLKDISKNRFLYIMLIPVLLYFAVFHYFPMYGASIAFKEFSPRLGIIGSPWAGWEHFESFFNGIYFWRVVKNTLLISFYELLFGFPAPIILALLLNEVRKAAFKRTVQTITYMPHFISLVVVCGIIKEFTISDGLINDILAFFGWERVSLLLESEYFRTLFVTSGIWQNIGWGTIIYLAALAGIDQEQYEAAKIDGANRWRQMLNVTLPGIMPTIIILFILEIGRLMNVGSEKVILLYNPSIYDTADVISSYVYRVGLQEFNYSFSSAVGLFNSAINFTLVIGSNWLSRRMNKTSLW</sequence>
<dbReference type="GO" id="GO:0005886">
    <property type="term" value="C:plasma membrane"/>
    <property type="evidence" value="ECO:0007669"/>
    <property type="project" value="UniProtKB-SubCell"/>
</dbReference>
<evidence type="ECO:0000256" key="1">
    <source>
        <dbReference type="ARBA" id="ARBA00004651"/>
    </source>
</evidence>
<dbReference type="Pfam" id="PF00528">
    <property type="entry name" value="BPD_transp_1"/>
    <property type="match status" value="1"/>
</dbReference>
<dbReference type="InterPro" id="IPR050809">
    <property type="entry name" value="UgpAE/MalFG_permease"/>
</dbReference>
<dbReference type="GO" id="GO:0055085">
    <property type="term" value="P:transmembrane transport"/>
    <property type="evidence" value="ECO:0007669"/>
    <property type="project" value="InterPro"/>
</dbReference>
<evidence type="ECO:0000256" key="3">
    <source>
        <dbReference type="ARBA" id="ARBA00022475"/>
    </source>
</evidence>
<protein>
    <submittedName>
        <fullName evidence="9">Sugar ABC transporter permease</fullName>
    </submittedName>
</protein>
<evidence type="ECO:0000256" key="7">
    <source>
        <dbReference type="RuleBase" id="RU363032"/>
    </source>
</evidence>
<evidence type="ECO:0000259" key="8">
    <source>
        <dbReference type="PROSITE" id="PS50928"/>
    </source>
</evidence>
<feature type="transmembrane region" description="Helical" evidence="7">
    <location>
        <begin position="133"/>
        <end position="153"/>
    </location>
</feature>
<dbReference type="AlphaFoldDB" id="A0A1R1B1G7"/>
<keyword evidence="6 7" id="KW-0472">Membrane</keyword>
<dbReference type="OrthoDB" id="9785836at2"/>
<evidence type="ECO:0000256" key="4">
    <source>
        <dbReference type="ARBA" id="ARBA00022692"/>
    </source>
</evidence>
<dbReference type="PROSITE" id="PS50928">
    <property type="entry name" value="ABC_TM1"/>
    <property type="match status" value="1"/>
</dbReference>
<dbReference type="InterPro" id="IPR000515">
    <property type="entry name" value="MetI-like"/>
</dbReference>
<dbReference type="CDD" id="cd06261">
    <property type="entry name" value="TM_PBP2"/>
    <property type="match status" value="1"/>
</dbReference>
<feature type="transmembrane region" description="Helical" evidence="7">
    <location>
        <begin position="91"/>
        <end position="112"/>
    </location>
</feature>
<keyword evidence="2 7" id="KW-0813">Transport</keyword>
<feature type="transmembrane region" description="Helical" evidence="7">
    <location>
        <begin position="220"/>
        <end position="238"/>
    </location>
</feature>
<feature type="transmembrane region" description="Helical" evidence="7">
    <location>
        <begin position="173"/>
        <end position="199"/>
    </location>
</feature>
<comment type="similarity">
    <text evidence="7">Belongs to the binding-protein-dependent transport system permease family.</text>
</comment>
<dbReference type="PANTHER" id="PTHR43227:SF11">
    <property type="entry name" value="BLL4140 PROTEIN"/>
    <property type="match status" value="1"/>
</dbReference>
<proteinExistence type="inferred from homology"/>
<keyword evidence="5 7" id="KW-1133">Transmembrane helix</keyword>
<evidence type="ECO:0000313" key="10">
    <source>
        <dbReference type="Proteomes" id="UP000187074"/>
    </source>
</evidence>
<dbReference type="PANTHER" id="PTHR43227">
    <property type="entry name" value="BLL4140 PROTEIN"/>
    <property type="match status" value="1"/>
</dbReference>
<gene>
    <name evidence="9" type="ORF">BK123_15765</name>
</gene>
<dbReference type="Proteomes" id="UP000187074">
    <property type="component" value="Unassembled WGS sequence"/>
</dbReference>
<feature type="domain" description="ABC transmembrane type-1" evidence="8">
    <location>
        <begin position="87"/>
        <end position="299"/>
    </location>
</feature>
<comment type="subcellular location">
    <subcellularLocation>
        <location evidence="1 7">Cell membrane</location>
        <topology evidence="1 7">Multi-pass membrane protein</topology>
    </subcellularLocation>
</comment>
<name>A0A1R1B1G7_PAELA</name>
<feature type="transmembrane region" description="Helical" evidence="7">
    <location>
        <begin position="280"/>
        <end position="304"/>
    </location>
</feature>
<accession>A0A1R1B1G7</accession>
<feature type="transmembrane region" description="Helical" evidence="7">
    <location>
        <begin position="27"/>
        <end position="45"/>
    </location>
</feature>
<organism evidence="9 10">
    <name type="scientific">Paenibacillus lautus</name>
    <name type="common">Bacillus lautus</name>
    <dbReference type="NCBI Taxonomy" id="1401"/>
    <lineage>
        <taxon>Bacteria</taxon>
        <taxon>Bacillati</taxon>
        <taxon>Bacillota</taxon>
        <taxon>Bacilli</taxon>
        <taxon>Bacillales</taxon>
        <taxon>Paenibacillaceae</taxon>
        <taxon>Paenibacillus</taxon>
    </lineage>
</organism>
<keyword evidence="3" id="KW-1003">Cell membrane</keyword>